<dbReference type="AlphaFoldDB" id="A0A9D2MEB5"/>
<feature type="domain" description="Gp5/Type VI secretion system Vgr protein OB-fold" evidence="1">
    <location>
        <begin position="29"/>
        <end position="102"/>
    </location>
</feature>
<dbReference type="Pfam" id="PF04717">
    <property type="entry name" value="Phage_base_V"/>
    <property type="match status" value="1"/>
</dbReference>
<dbReference type="EMBL" id="DWXX01000096">
    <property type="protein sequence ID" value="HJB59102.1"/>
    <property type="molecule type" value="Genomic_DNA"/>
</dbReference>
<dbReference type="Gene3D" id="2.40.50.230">
    <property type="entry name" value="Gp5 N-terminal domain"/>
    <property type="match status" value="1"/>
</dbReference>
<dbReference type="SUPFAM" id="SSF69255">
    <property type="entry name" value="gp5 N-terminal domain-like"/>
    <property type="match status" value="1"/>
</dbReference>
<evidence type="ECO:0000313" key="3">
    <source>
        <dbReference type="Proteomes" id="UP000824211"/>
    </source>
</evidence>
<evidence type="ECO:0000259" key="1">
    <source>
        <dbReference type="Pfam" id="PF04717"/>
    </source>
</evidence>
<comment type="caution">
    <text evidence="2">The sequence shown here is derived from an EMBL/GenBank/DDBJ whole genome shotgun (WGS) entry which is preliminary data.</text>
</comment>
<gene>
    <name evidence="2" type="ORF">H9771_05535</name>
</gene>
<sequence length="269" mass="29004">MSLAQQLESLIQDGGMPPERGMSRSGLTLARITNVNDPDKLNRVKCLPVGVPEAEETDWCYFMAPMGGKERGVYFPPQVDDLVVLAYLDDDPHRPVMLGAIWNTETTPPFTIQDGKVEDFAIRTPQKIDLVLHDEKDKQTVTLTMPSGAVLQLNDEAQSATLKDKNGDNALLMNFKDGEIELKAKTKLTLSAGDTKITLESSGNMTLECSQNMTLKAGAKLAAEAPTIEEKASGQMNLKGAAVQIKSDGTMDVSATGPATLKGAIVKIN</sequence>
<evidence type="ECO:0000313" key="2">
    <source>
        <dbReference type="EMBL" id="HJB59102.1"/>
    </source>
</evidence>
<protein>
    <recommendedName>
        <fullName evidence="1">Gp5/Type VI secretion system Vgr protein OB-fold domain-containing protein</fullName>
    </recommendedName>
</protein>
<reference evidence="2" key="1">
    <citation type="journal article" date="2021" name="PeerJ">
        <title>Extensive microbial diversity within the chicken gut microbiome revealed by metagenomics and culture.</title>
        <authorList>
            <person name="Gilroy R."/>
            <person name="Ravi A."/>
            <person name="Getino M."/>
            <person name="Pursley I."/>
            <person name="Horton D.L."/>
            <person name="Alikhan N.F."/>
            <person name="Baker D."/>
            <person name="Gharbi K."/>
            <person name="Hall N."/>
            <person name="Watson M."/>
            <person name="Adriaenssens E.M."/>
            <person name="Foster-Nyarko E."/>
            <person name="Jarju S."/>
            <person name="Secka A."/>
            <person name="Antonio M."/>
            <person name="Oren A."/>
            <person name="Chaudhuri R.R."/>
            <person name="La Ragione R."/>
            <person name="Hildebrand F."/>
            <person name="Pallen M.J."/>
        </authorList>
    </citation>
    <scope>NUCLEOTIDE SEQUENCE</scope>
    <source>
        <strain evidence="2">ChiHjej9B8-13557</strain>
    </source>
</reference>
<accession>A0A9D2MEB5</accession>
<dbReference type="InterPro" id="IPR037026">
    <property type="entry name" value="Vgr_OB-fold_dom_sf"/>
</dbReference>
<dbReference type="InterPro" id="IPR006531">
    <property type="entry name" value="Gp5/Vgr_OB"/>
</dbReference>
<name>A0A9D2MEB5_9FIRM</name>
<dbReference type="Gene3D" id="2.160.20.120">
    <property type="match status" value="1"/>
</dbReference>
<dbReference type="Proteomes" id="UP000824211">
    <property type="component" value="Unassembled WGS sequence"/>
</dbReference>
<dbReference type="SUPFAM" id="SSF69349">
    <property type="entry name" value="Phage fibre proteins"/>
    <property type="match status" value="1"/>
</dbReference>
<proteinExistence type="predicted"/>
<reference evidence="2" key="2">
    <citation type="submission" date="2021-04" db="EMBL/GenBank/DDBJ databases">
        <authorList>
            <person name="Gilroy R."/>
        </authorList>
    </citation>
    <scope>NUCLEOTIDE SEQUENCE</scope>
    <source>
        <strain evidence="2">ChiHjej9B8-13557</strain>
    </source>
</reference>
<organism evidence="2 3">
    <name type="scientific">Candidatus Faecalibacterium faecipullorum</name>
    <dbReference type="NCBI Taxonomy" id="2838578"/>
    <lineage>
        <taxon>Bacteria</taxon>
        <taxon>Bacillati</taxon>
        <taxon>Bacillota</taxon>
        <taxon>Clostridia</taxon>
        <taxon>Eubacteriales</taxon>
        <taxon>Oscillospiraceae</taxon>
        <taxon>Faecalibacterium</taxon>
    </lineage>
</organism>